<protein>
    <recommendedName>
        <fullName evidence="2">Helicase ATP-binding domain-containing protein</fullName>
    </recommendedName>
</protein>
<dbReference type="GO" id="GO:0016787">
    <property type="term" value="F:hydrolase activity"/>
    <property type="evidence" value="ECO:0007669"/>
    <property type="project" value="UniProtKB-KW"/>
</dbReference>
<dbReference type="PANTHER" id="PTHR45766">
    <property type="entry name" value="DNA ANNEALING HELICASE AND ENDONUCLEASE ZRANB3 FAMILY MEMBER"/>
    <property type="match status" value="1"/>
</dbReference>
<dbReference type="Pfam" id="PF00176">
    <property type="entry name" value="SNF2-rel_dom"/>
    <property type="match status" value="1"/>
</dbReference>
<reference evidence="3" key="1">
    <citation type="journal article" date="2015" name="Nature">
        <title>Complex archaea that bridge the gap between prokaryotes and eukaryotes.</title>
        <authorList>
            <person name="Spang A."/>
            <person name="Saw J.H."/>
            <person name="Jorgensen S.L."/>
            <person name="Zaremba-Niedzwiedzka K."/>
            <person name="Martijn J."/>
            <person name="Lind A.E."/>
            <person name="van Eijk R."/>
            <person name="Schleper C."/>
            <person name="Guy L."/>
            <person name="Ettema T.J."/>
        </authorList>
    </citation>
    <scope>NUCLEOTIDE SEQUENCE</scope>
</reference>
<dbReference type="SMART" id="SM00487">
    <property type="entry name" value="DEXDc"/>
    <property type="match status" value="1"/>
</dbReference>
<dbReference type="SUPFAM" id="SSF52540">
    <property type="entry name" value="P-loop containing nucleoside triphosphate hydrolases"/>
    <property type="match status" value="2"/>
</dbReference>
<evidence type="ECO:0000313" key="3">
    <source>
        <dbReference type="EMBL" id="KKM16425.1"/>
    </source>
</evidence>
<dbReference type="AlphaFoldDB" id="A0A0F9KM96"/>
<proteinExistence type="predicted"/>
<organism evidence="3">
    <name type="scientific">marine sediment metagenome</name>
    <dbReference type="NCBI Taxonomy" id="412755"/>
    <lineage>
        <taxon>unclassified sequences</taxon>
        <taxon>metagenomes</taxon>
        <taxon>ecological metagenomes</taxon>
    </lineage>
</organism>
<dbReference type="PROSITE" id="PS51192">
    <property type="entry name" value="HELICASE_ATP_BIND_1"/>
    <property type="match status" value="1"/>
</dbReference>
<gene>
    <name evidence="3" type="ORF">LCGC14_1685990</name>
</gene>
<keyword evidence="1" id="KW-0378">Hydrolase</keyword>
<dbReference type="PANTHER" id="PTHR45766:SF6">
    <property type="entry name" value="SWI_SNF-RELATED MATRIX-ASSOCIATED ACTIN-DEPENDENT REGULATOR OF CHROMATIN SUBFAMILY A-LIKE PROTEIN 1"/>
    <property type="match status" value="1"/>
</dbReference>
<dbReference type="InterPro" id="IPR000330">
    <property type="entry name" value="SNF2_N"/>
</dbReference>
<comment type="caution">
    <text evidence="3">The sequence shown here is derived from an EMBL/GenBank/DDBJ whole genome shotgun (WGS) entry which is preliminary data.</text>
</comment>
<dbReference type="EMBL" id="LAZR01014678">
    <property type="protein sequence ID" value="KKM16425.1"/>
    <property type="molecule type" value="Genomic_DNA"/>
</dbReference>
<dbReference type="GO" id="GO:0006281">
    <property type="term" value="P:DNA repair"/>
    <property type="evidence" value="ECO:0007669"/>
    <property type="project" value="TreeGrafter"/>
</dbReference>
<accession>A0A0F9KM96</accession>
<dbReference type="GO" id="GO:0031297">
    <property type="term" value="P:replication fork processing"/>
    <property type="evidence" value="ECO:0007669"/>
    <property type="project" value="TreeGrafter"/>
</dbReference>
<evidence type="ECO:0000259" key="2">
    <source>
        <dbReference type="PROSITE" id="PS51192"/>
    </source>
</evidence>
<sequence>MDYQDFLKSKTLKYDAMGFEVSVDDLNPMLFDWQKVLVRWALQKGRGALFEDCGLGKTIQQLDWAQKIVERENKPVLILTPLAVSHQTVKEGEKFGIECKRSSEGQVNSNIVITNYERIHYFNPNDFIGVICDESSAIKAFDGKRRKQVTRFMAKAKYRLLCTATAAPNDYIELGTGSEALGEMSQSEMLAMFFKSSDNARHTLFKDGDFWNRNKWFFKAHSEIPFWRWVCSWARSVRKPSDLGYDDGPFLLPELRIKQHVVKTDYLVPGQLFPVIAQTLREQREERKATIKERCEKVVELIDHNNPVVVWCQYNAEGDLLEKMIPGSVQVAGKDSDQDKEGRLIDFTLGNIRVLVTKPKIGAWGLNWQHCGHQTFFPSHSFEQFYQATRRSWRFGRTKPVDIDIIATEGEAGVTANLKNKQAKADKMFKSLVREMNNALKVNRPSPHINDMEVPAWLS</sequence>
<dbReference type="Gene3D" id="3.40.50.300">
    <property type="entry name" value="P-loop containing nucleotide triphosphate hydrolases"/>
    <property type="match status" value="2"/>
</dbReference>
<dbReference type="InterPro" id="IPR027417">
    <property type="entry name" value="P-loop_NTPase"/>
</dbReference>
<evidence type="ECO:0000256" key="1">
    <source>
        <dbReference type="ARBA" id="ARBA00022801"/>
    </source>
</evidence>
<name>A0A0F9KM96_9ZZZZ</name>
<dbReference type="InterPro" id="IPR014001">
    <property type="entry name" value="Helicase_ATP-bd"/>
</dbReference>
<feature type="domain" description="Helicase ATP-binding" evidence="2">
    <location>
        <begin position="38"/>
        <end position="184"/>
    </location>
</feature>